<sequence>MLKKALFLIPLVIVLLCLPSCARRGTISGGPKDTIAPQLLFSYPKNLSTNFTGSEIKLQFNEYIKLKDLQKQLVVSPPMNSAPEIFPQTASKTLTIRIKDTLKPNTTYSFNFGQSIQDNNEGNPFSQFKYVMSTGPTIDSLKLGVKIKDALERKTDNFVSVMLYEVNATYNDSIVYKKQPQYVINTLDSLKAVVLENLKPGKYRLIAIKDVNKNNKYDPKSEKIAFQKDYITLPNDTLYELELFNEKKSFKAVTTSHIKSSRVLVGYQGSVEKAELQLTKNNEKIPFQLTRVVGKDSAEVWFKATKGDSLTLEMKANKYAKTFGFKVRDFKKDSLSLSLEPKGTLNFRDTLRIVSSIPLTAWDSNKIQLRKRDSSAVPYKTNYDSFKKELHLFFEKEPNQKYQLQMLPGALTDFLGNKNDTLKYTTNTLDVSEYGNLKINMERIKRFPVIVQLTDAQGKVKASAYSDNSKTVSFDLIQPSKFFIRVIYDDDKDGLWTPGNFLEHRQSEEVKYHPVEIDVRSNWDVEQTIDVGD</sequence>
<dbReference type="EMBL" id="SBKN01000001">
    <property type="protein sequence ID" value="RXR24187.1"/>
    <property type="molecule type" value="Genomic_DNA"/>
</dbReference>
<dbReference type="OrthoDB" id="9809989at2"/>
<evidence type="ECO:0000256" key="1">
    <source>
        <dbReference type="ARBA" id="ARBA00022729"/>
    </source>
</evidence>
<keyword evidence="4" id="KW-1185">Reference proteome</keyword>
<dbReference type="AlphaFoldDB" id="A0A4Q1KBE9"/>
<reference evidence="4" key="1">
    <citation type="submission" date="2019-01" db="EMBL/GenBank/DDBJ databases">
        <title>Cytophagaceae bacterium strain CAR-16.</title>
        <authorList>
            <person name="Chen W.-M."/>
        </authorList>
    </citation>
    <scope>NUCLEOTIDE SEQUENCE [LARGE SCALE GENOMIC DNA]</scope>
    <source>
        <strain evidence="4">WWJ-16</strain>
    </source>
</reference>
<dbReference type="Pfam" id="PF13205">
    <property type="entry name" value="Big_5"/>
    <property type="match status" value="1"/>
</dbReference>
<keyword evidence="1" id="KW-0732">Signal</keyword>
<evidence type="ECO:0000259" key="2">
    <source>
        <dbReference type="Pfam" id="PF13205"/>
    </source>
</evidence>
<protein>
    <recommendedName>
        <fullName evidence="2">SbsA Ig-like domain-containing protein</fullName>
    </recommendedName>
</protein>
<organism evidence="3 4">
    <name type="scientific">Flavobacterium stagni</name>
    <dbReference type="NCBI Taxonomy" id="2506421"/>
    <lineage>
        <taxon>Bacteria</taxon>
        <taxon>Pseudomonadati</taxon>
        <taxon>Bacteroidota</taxon>
        <taxon>Flavobacteriia</taxon>
        <taxon>Flavobacteriales</taxon>
        <taxon>Flavobacteriaceae</taxon>
        <taxon>Flavobacterium</taxon>
    </lineage>
</organism>
<comment type="caution">
    <text evidence="3">The sequence shown here is derived from an EMBL/GenBank/DDBJ whole genome shotgun (WGS) entry which is preliminary data.</text>
</comment>
<gene>
    <name evidence="3" type="ORF">EQG61_01760</name>
</gene>
<feature type="domain" description="SbsA Ig-like" evidence="2">
    <location>
        <begin position="33"/>
        <end position="126"/>
    </location>
</feature>
<dbReference type="Proteomes" id="UP000289857">
    <property type="component" value="Unassembled WGS sequence"/>
</dbReference>
<name>A0A4Q1KBE9_9FLAO</name>
<evidence type="ECO:0000313" key="4">
    <source>
        <dbReference type="Proteomes" id="UP000289857"/>
    </source>
</evidence>
<dbReference type="RefSeq" id="WP_129460156.1">
    <property type="nucleotide sequence ID" value="NZ_SBKN01000001.1"/>
</dbReference>
<accession>A0A4Q1KBE9</accession>
<dbReference type="InterPro" id="IPR032812">
    <property type="entry name" value="SbsA_Ig"/>
</dbReference>
<evidence type="ECO:0000313" key="3">
    <source>
        <dbReference type="EMBL" id="RXR24187.1"/>
    </source>
</evidence>
<proteinExistence type="predicted"/>